<protein>
    <submittedName>
        <fullName evidence="2">DUF4192 domain-containing protein</fullName>
    </submittedName>
</protein>
<reference evidence="2 3" key="1">
    <citation type="journal article" date="2019" name="Syst. Appl. Microbiol.">
        <title>Characterization of Bifidobacterium species in feaces of the Egyptian fruit bat: Description of B. vespertilionis sp. nov. and B. rousetti sp. nov.</title>
        <authorList>
            <person name="Modesto M."/>
            <person name="Satti M."/>
            <person name="Watanabe K."/>
            <person name="Puglisi E."/>
            <person name="Morelli L."/>
            <person name="Huang C.-H."/>
            <person name="Liou J.-S."/>
            <person name="Miyashita M."/>
            <person name="Tamura T."/>
            <person name="Saito S."/>
            <person name="Mori K."/>
            <person name="Huang L."/>
            <person name="Sciavilla P."/>
            <person name="Sandri C."/>
            <person name="Spiezio C."/>
            <person name="Vitali F."/>
            <person name="Cavalieri D."/>
            <person name="Perpetuini G."/>
            <person name="Tofalo R."/>
            <person name="Bonetti A."/>
            <person name="Arita M."/>
            <person name="Mattarelli P."/>
        </authorList>
    </citation>
    <scope>NUCLEOTIDE SEQUENCE [LARGE SCALE GENOMIC DNA]</scope>
    <source>
        <strain evidence="2 3">RST17</strain>
    </source>
</reference>
<comment type="caution">
    <text evidence="2">The sequence shown here is derived from an EMBL/GenBank/DDBJ whole genome shotgun (WGS) entry which is preliminary data.</text>
</comment>
<dbReference type="AlphaFoldDB" id="A0A5M9ZLD4"/>
<evidence type="ECO:0000313" key="3">
    <source>
        <dbReference type="Proteomes" id="UP000410049"/>
    </source>
</evidence>
<sequence>MSYEMPYEQPHASARGGRGRYPRETRPGRSRAEERCFDEYREQGRYLDFACEDGEEFMDPFDYDELERMVAEFREDRHRRGIQAANADWVDEPLDDWLEGLDGRSPVERGTMMALVTGMRETLSIRDALILSLVIDERHCPKSQLMEFAARPHQARTKRTMSRLLTWAFEDEGIVPDMDRCSTGVDLMLEMAIAAPVPYCVQPLAVASYVLWWMGEPKAIEFALQCLLLDEDCSLAAMIFSAADRGVAPAWCQTGRPFDGRIVV</sequence>
<organism evidence="2 3">
    <name type="scientific">Bifidobacterium myosotis</name>
    <dbReference type="NCBI Taxonomy" id="1630166"/>
    <lineage>
        <taxon>Bacteria</taxon>
        <taxon>Bacillati</taxon>
        <taxon>Actinomycetota</taxon>
        <taxon>Actinomycetes</taxon>
        <taxon>Bifidobacteriales</taxon>
        <taxon>Bifidobacteriaceae</taxon>
        <taxon>Bifidobacterium</taxon>
    </lineage>
</organism>
<dbReference type="EMBL" id="RZUH01000005">
    <property type="protein sequence ID" value="KAA8827692.1"/>
    <property type="molecule type" value="Genomic_DNA"/>
</dbReference>
<evidence type="ECO:0000256" key="1">
    <source>
        <dbReference type="SAM" id="MobiDB-lite"/>
    </source>
</evidence>
<proteinExistence type="predicted"/>
<evidence type="ECO:0000313" key="2">
    <source>
        <dbReference type="EMBL" id="KAA8827692.1"/>
    </source>
</evidence>
<accession>A0A5M9ZLD4</accession>
<gene>
    <name evidence="2" type="ORF">EMO91_07570</name>
</gene>
<name>A0A5M9ZLD4_9BIFI</name>
<feature type="compositionally biased region" description="Basic and acidic residues" evidence="1">
    <location>
        <begin position="21"/>
        <end position="32"/>
    </location>
</feature>
<feature type="region of interest" description="Disordered" evidence="1">
    <location>
        <begin position="1"/>
        <end position="32"/>
    </location>
</feature>
<dbReference type="Proteomes" id="UP000410049">
    <property type="component" value="Unassembled WGS sequence"/>
</dbReference>